<sequence length="46" mass="5044">MSLPPEVSRCHQIAGPGPSPRISSKTPLLPPLNYCYHLLYPGTCNH</sequence>
<evidence type="ECO:0000313" key="3">
    <source>
        <dbReference type="Proteomes" id="UP000234681"/>
    </source>
</evidence>
<gene>
    <name evidence="2" type="ORF">rCG_63208</name>
</gene>
<proteinExistence type="predicted"/>
<dbReference type="AlphaFoldDB" id="A6KDQ7"/>
<dbReference type="Proteomes" id="UP000234681">
    <property type="component" value="Chromosome 5"/>
</dbReference>
<protein>
    <submittedName>
        <fullName evidence="2">RCG63208</fullName>
    </submittedName>
</protein>
<accession>A6KDQ7</accession>
<dbReference type="EMBL" id="CH474039">
    <property type="protein sequence ID" value="EDL91698.1"/>
    <property type="molecule type" value="Genomic_DNA"/>
</dbReference>
<organism evidence="2 3">
    <name type="scientific">Rattus norvegicus</name>
    <name type="common">Rat</name>
    <dbReference type="NCBI Taxonomy" id="10116"/>
    <lineage>
        <taxon>Eukaryota</taxon>
        <taxon>Metazoa</taxon>
        <taxon>Chordata</taxon>
        <taxon>Craniata</taxon>
        <taxon>Vertebrata</taxon>
        <taxon>Euteleostomi</taxon>
        <taxon>Mammalia</taxon>
        <taxon>Eutheria</taxon>
        <taxon>Euarchontoglires</taxon>
        <taxon>Glires</taxon>
        <taxon>Rodentia</taxon>
        <taxon>Myomorpha</taxon>
        <taxon>Muroidea</taxon>
        <taxon>Muridae</taxon>
        <taxon>Murinae</taxon>
        <taxon>Rattus</taxon>
    </lineage>
</organism>
<reference evidence="2 3" key="1">
    <citation type="submission" date="2005-09" db="EMBL/GenBank/DDBJ databases">
        <authorList>
            <person name="Mural R.J."/>
            <person name="Li P.W."/>
            <person name="Adams M.D."/>
            <person name="Amanatides P.G."/>
            <person name="Baden-Tillson H."/>
            <person name="Barnstead M."/>
            <person name="Chin S.H."/>
            <person name="Dew I."/>
            <person name="Evans C.A."/>
            <person name="Ferriera S."/>
            <person name="Flanigan M."/>
            <person name="Fosler C."/>
            <person name="Glodek A."/>
            <person name="Gu Z."/>
            <person name="Holt R.A."/>
            <person name="Jennings D."/>
            <person name="Kraft C.L."/>
            <person name="Lu F."/>
            <person name="Nguyen T."/>
            <person name="Nusskern D.R."/>
            <person name="Pfannkoch C.M."/>
            <person name="Sitter C."/>
            <person name="Sutton G.G."/>
            <person name="Venter J.C."/>
            <person name="Wang Z."/>
            <person name="Woodage T."/>
            <person name="Zheng X.H."/>
            <person name="Zhong F."/>
        </authorList>
    </citation>
    <scope>NUCLEOTIDE SEQUENCE [LARGE SCALE GENOMIC DNA]</scope>
    <source>
        <strain>BN</strain>
        <strain evidence="3">Sprague-Dawley</strain>
    </source>
</reference>
<feature type="region of interest" description="Disordered" evidence="1">
    <location>
        <begin position="1"/>
        <end position="25"/>
    </location>
</feature>
<evidence type="ECO:0000313" key="2">
    <source>
        <dbReference type="EMBL" id="EDL91698.1"/>
    </source>
</evidence>
<name>A6KDQ7_RAT</name>
<evidence type="ECO:0000256" key="1">
    <source>
        <dbReference type="SAM" id="MobiDB-lite"/>
    </source>
</evidence>